<dbReference type="Pfam" id="PF02754">
    <property type="entry name" value="CCG"/>
    <property type="match status" value="2"/>
</dbReference>
<dbReference type="GO" id="GO:0016491">
    <property type="term" value="F:oxidoreductase activity"/>
    <property type="evidence" value="ECO:0007669"/>
    <property type="project" value="UniProtKB-KW"/>
</dbReference>
<dbReference type="GO" id="GO:0005886">
    <property type="term" value="C:plasma membrane"/>
    <property type="evidence" value="ECO:0007669"/>
    <property type="project" value="UniProtKB-SubCell"/>
</dbReference>
<feature type="transmembrane region" description="Helical" evidence="11">
    <location>
        <begin position="78"/>
        <end position="100"/>
    </location>
</feature>
<dbReference type="GO" id="GO:0046872">
    <property type="term" value="F:metal ion binding"/>
    <property type="evidence" value="ECO:0007669"/>
    <property type="project" value="UniProtKB-KW"/>
</dbReference>
<dbReference type="InterPro" id="IPR051460">
    <property type="entry name" value="HdrC_iron-sulfur_subunit"/>
</dbReference>
<evidence type="ECO:0000256" key="3">
    <source>
        <dbReference type="ARBA" id="ARBA00022485"/>
    </source>
</evidence>
<feature type="transmembrane region" description="Helical" evidence="11">
    <location>
        <begin position="187"/>
        <end position="206"/>
    </location>
</feature>
<evidence type="ECO:0000256" key="4">
    <source>
        <dbReference type="ARBA" id="ARBA00022692"/>
    </source>
</evidence>
<feature type="transmembrane region" description="Helical" evidence="11">
    <location>
        <begin position="218"/>
        <end position="235"/>
    </location>
</feature>
<dbReference type="InterPro" id="IPR004017">
    <property type="entry name" value="Cys_rich_dom"/>
</dbReference>
<keyword evidence="5" id="KW-0479">Metal-binding</keyword>
<evidence type="ECO:0000259" key="12">
    <source>
        <dbReference type="PROSITE" id="PS51379"/>
    </source>
</evidence>
<evidence type="ECO:0000313" key="13">
    <source>
        <dbReference type="EMBL" id="HHE33068.1"/>
    </source>
</evidence>
<gene>
    <name evidence="13" type="ORF">ENL07_10765</name>
</gene>
<feature type="transmembrane region" description="Helical" evidence="11">
    <location>
        <begin position="12"/>
        <end position="34"/>
    </location>
</feature>
<dbReference type="Gene3D" id="1.10.1060.10">
    <property type="entry name" value="Alpha-helical ferredoxin"/>
    <property type="match status" value="1"/>
</dbReference>
<dbReference type="Pfam" id="PF13183">
    <property type="entry name" value="Fer4_8"/>
    <property type="match status" value="1"/>
</dbReference>
<dbReference type="PANTHER" id="PTHR43255:SF1">
    <property type="entry name" value="IRON-SULFUR-BINDING OXIDOREDUCTASE FADF-RELATED"/>
    <property type="match status" value="1"/>
</dbReference>
<dbReference type="InterPro" id="IPR009051">
    <property type="entry name" value="Helical_ferredxn"/>
</dbReference>
<dbReference type="InterPro" id="IPR017896">
    <property type="entry name" value="4Fe4S_Fe-S-bd"/>
</dbReference>
<dbReference type="InterPro" id="IPR017900">
    <property type="entry name" value="4Fe4S_Fe_S_CS"/>
</dbReference>
<evidence type="ECO:0000256" key="1">
    <source>
        <dbReference type="ARBA" id="ARBA00004651"/>
    </source>
</evidence>
<comment type="subcellular location">
    <subcellularLocation>
        <location evidence="1">Cell membrane</location>
        <topology evidence="1">Multi-pass membrane protein</topology>
    </subcellularLocation>
</comment>
<dbReference type="InterPro" id="IPR036197">
    <property type="entry name" value="NarG-like_sf"/>
</dbReference>
<evidence type="ECO:0000256" key="11">
    <source>
        <dbReference type="SAM" id="Phobius"/>
    </source>
</evidence>
<name>A0A7C5DGN1_9CHLB</name>
<evidence type="ECO:0000256" key="7">
    <source>
        <dbReference type="ARBA" id="ARBA00023002"/>
    </source>
</evidence>
<keyword evidence="9" id="KW-0411">Iron-sulfur</keyword>
<comment type="caution">
    <text evidence="13">The sequence shown here is derived from an EMBL/GenBank/DDBJ whole genome shotgun (WGS) entry which is preliminary data.</text>
</comment>
<evidence type="ECO:0000256" key="9">
    <source>
        <dbReference type="ARBA" id="ARBA00023014"/>
    </source>
</evidence>
<dbReference type="Pfam" id="PF02665">
    <property type="entry name" value="Nitrate_red_gam"/>
    <property type="match status" value="1"/>
</dbReference>
<dbReference type="PROSITE" id="PS51379">
    <property type="entry name" value="4FE4S_FER_2"/>
    <property type="match status" value="2"/>
</dbReference>
<keyword evidence="4 11" id="KW-0812">Transmembrane</keyword>
<dbReference type="InterPro" id="IPR023234">
    <property type="entry name" value="NarG-like_domain"/>
</dbReference>
<proteinExistence type="predicted"/>
<dbReference type="Gene3D" id="1.20.950.20">
    <property type="entry name" value="Transmembrane di-heme cytochromes, Chain C"/>
    <property type="match status" value="1"/>
</dbReference>
<evidence type="ECO:0000256" key="10">
    <source>
        <dbReference type="ARBA" id="ARBA00023136"/>
    </source>
</evidence>
<accession>A0A7C5DGN1</accession>
<keyword evidence="7" id="KW-0560">Oxidoreductase</keyword>
<dbReference type="AlphaFoldDB" id="A0A7C5DGN1"/>
<dbReference type="EMBL" id="DRSQ01000232">
    <property type="protein sequence ID" value="HHE33068.1"/>
    <property type="molecule type" value="Genomic_DNA"/>
</dbReference>
<dbReference type="PROSITE" id="PS00198">
    <property type="entry name" value="4FE4S_FER_1"/>
    <property type="match status" value="1"/>
</dbReference>
<keyword evidence="3" id="KW-0004">4Fe-4S</keyword>
<dbReference type="Proteomes" id="UP000886058">
    <property type="component" value="Unassembled WGS sequence"/>
</dbReference>
<feature type="domain" description="4Fe-4S ferredoxin-type" evidence="12">
    <location>
        <begin position="334"/>
        <end position="364"/>
    </location>
</feature>
<dbReference type="GO" id="GO:0051539">
    <property type="term" value="F:4 iron, 4 sulfur cluster binding"/>
    <property type="evidence" value="ECO:0007669"/>
    <property type="project" value="UniProtKB-KW"/>
</dbReference>
<protein>
    <submittedName>
        <fullName evidence="13">4Fe-4S dicluster domain-containing protein</fullName>
    </submittedName>
</protein>
<keyword evidence="8" id="KW-0408">Iron</keyword>
<keyword evidence="6 11" id="KW-1133">Transmembrane helix</keyword>
<keyword evidence="10 11" id="KW-0472">Membrane</keyword>
<evidence type="ECO:0000256" key="5">
    <source>
        <dbReference type="ARBA" id="ARBA00022723"/>
    </source>
</evidence>
<feature type="transmembrane region" description="Helical" evidence="11">
    <location>
        <begin position="120"/>
        <end position="141"/>
    </location>
</feature>
<dbReference type="SUPFAM" id="SSF103501">
    <property type="entry name" value="Respiratory nitrate reductase 1 gamma chain"/>
    <property type="match status" value="1"/>
</dbReference>
<evidence type="ECO:0000256" key="2">
    <source>
        <dbReference type="ARBA" id="ARBA00022475"/>
    </source>
</evidence>
<keyword evidence="2" id="KW-1003">Cell membrane</keyword>
<organism evidence="13">
    <name type="scientific">Chlorobaculum parvum</name>
    <dbReference type="NCBI Taxonomy" id="274539"/>
    <lineage>
        <taxon>Bacteria</taxon>
        <taxon>Pseudomonadati</taxon>
        <taxon>Chlorobiota</taxon>
        <taxon>Chlorobiia</taxon>
        <taxon>Chlorobiales</taxon>
        <taxon>Chlorobiaceae</taxon>
        <taxon>Chlorobaculum</taxon>
    </lineage>
</organism>
<dbReference type="SUPFAM" id="SSF46548">
    <property type="entry name" value="alpha-helical ferredoxin"/>
    <property type="match status" value="1"/>
</dbReference>
<feature type="transmembrane region" description="Helical" evidence="11">
    <location>
        <begin position="162"/>
        <end position="181"/>
    </location>
</feature>
<evidence type="ECO:0000256" key="6">
    <source>
        <dbReference type="ARBA" id="ARBA00022989"/>
    </source>
</evidence>
<dbReference type="PANTHER" id="PTHR43255">
    <property type="entry name" value="IRON-SULFUR-BINDING OXIDOREDUCTASE FADF-RELATED-RELATED"/>
    <property type="match status" value="1"/>
</dbReference>
<evidence type="ECO:0000256" key="8">
    <source>
        <dbReference type="ARBA" id="ARBA00023004"/>
    </source>
</evidence>
<sequence>MDATREIYWNIGHGTVALMYLLVLAAIAVMGLGFRERLVLWRKGKPLDRSDHPKQRLALFITDVLSQRKVLTVMQGGLPHVLLFWGFLLLFIGTVLVMLQADLLAPLFSVNLLSGNFYRLYSLVLDLAGLAAMVALAGLAVRRFIIKPAGLETSSADAALHLLLQAILVTGFLIEGARMAVTELPNNSALAAWSPVGAAFAQLFIGLDEQVIRGAHKALWLLHLVFGLGFLAVIPRTKLRHLATTSGGSLFEPHEPKGTYSAIDLEDETIEQFGASAVGDLSWKDLFDTDACMQCGRCQQRCPAYLTGKPLSPMKVITDIGELAGNENGKGLIEKVSRDALWSCTTCRACEQICPASIEHIGKIIEMRRSLALMEGEFPGDEARRACEAIEVNGNPFGLSATSRGDWAKDLPVSIVKGKIDADILYFTGCYASYDPRNRKVAESFVRICEAAGVNVSILGGAERCCGEPARKLGNEYLYRMVADSNIEAIRASGARRIVTACSHCFNTIARDYRELGLDLPVEHHSTFIAGLINDGKLKLKPERITATFHDSCYLARYQEIVEEPREVVRAAGVKLVEMEAFGKEGFCCGAGGGRILAEEKLGTQIVDERLRQARQTGTKSLVSACPFCLSMFEDGLKRADSREPINAYDLAEIVARSIDRK</sequence>
<reference evidence="13" key="1">
    <citation type="journal article" date="2020" name="mSystems">
        <title>Genome- and Community-Level Interaction Insights into Carbon Utilization and Element Cycling Functions of Hydrothermarchaeota in Hydrothermal Sediment.</title>
        <authorList>
            <person name="Zhou Z."/>
            <person name="Liu Y."/>
            <person name="Xu W."/>
            <person name="Pan J."/>
            <person name="Luo Z.H."/>
            <person name="Li M."/>
        </authorList>
    </citation>
    <scope>NUCLEOTIDE SEQUENCE [LARGE SCALE GENOMIC DNA]</scope>
    <source>
        <strain evidence="13">HyVt-633</strain>
    </source>
</reference>
<feature type="domain" description="4Fe-4S ferredoxin-type" evidence="12">
    <location>
        <begin position="283"/>
        <end position="303"/>
    </location>
</feature>